<accession>W9C6T0</accession>
<name>W9C6T0_SCLBF</name>
<evidence type="ECO:0000256" key="2">
    <source>
        <dbReference type="SAM" id="SignalP"/>
    </source>
</evidence>
<reference evidence="3 4" key="1">
    <citation type="journal article" date="2014" name="Genome Announc.">
        <title>Draft genome sequence of Sclerotinia borealis, a psychrophilic plant pathogenic fungus.</title>
        <authorList>
            <person name="Mardanov A.V."/>
            <person name="Beletsky A.V."/>
            <person name="Kadnikov V.V."/>
            <person name="Ignatov A.N."/>
            <person name="Ravin N.V."/>
        </authorList>
    </citation>
    <scope>NUCLEOTIDE SEQUENCE [LARGE SCALE GENOMIC DNA]</scope>
    <source>
        <strain evidence="4">F-4157</strain>
    </source>
</reference>
<evidence type="ECO:0000313" key="4">
    <source>
        <dbReference type="Proteomes" id="UP000019487"/>
    </source>
</evidence>
<feature type="region of interest" description="Disordered" evidence="1">
    <location>
        <begin position="27"/>
        <end position="55"/>
    </location>
</feature>
<feature type="signal peptide" evidence="2">
    <location>
        <begin position="1"/>
        <end position="16"/>
    </location>
</feature>
<gene>
    <name evidence="3" type="ORF">SBOR_7130</name>
</gene>
<dbReference type="AlphaFoldDB" id="W9C6T0"/>
<dbReference type="HOGENOM" id="CLU_2777389_0_0_1"/>
<keyword evidence="4" id="KW-1185">Reference proteome</keyword>
<organism evidence="3 4">
    <name type="scientific">Sclerotinia borealis (strain F-4128)</name>
    <dbReference type="NCBI Taxonomy" id="1432307"/>
    <lineage>
        <taxon>Eukaryota</taxon>
        <taxon>Fungi</taxon>
        <taxon>Dikarya</taxon>
        <taxon>Ascomycota</taxon>
        <taxon>Pezizomycotina</taxon>
        <taxon>Leotiomycetes</taxon>
        <taxon>Helotiales</taxon>
        <taxon>Sclerotiniaceae</taxon>
        <taxon>Sclerotinia</taxon>
    </lineage>
</organism>
<protein>
    <submittedName>
        <fullName evidence="3">Uncharacterized protein</fullName>
    </submittedName>
</protein>
<sequence length="69" mass="7632">MKTTILISTLIAITTAIQLPNPEPYKFNITHPHHSNHSRISTHKSRPTPTTMITLPGGVFVQTTMPIVT</sequence>
<proteinExistence type="predicted"/>
<evidence type="ECO:0000313" key="3">
    <source>
        <dbReference type="EMBL" id="ESZ92467.1"/>
    </source>
</evidence>
<dbReference type="OrthoDB" id="10292046at2759"/>
<dbReference type="Proteomes" id="UP000019487">
    <property type="component" value="Unassembled WGS sequence"/>
</dbReference>
<dbReference type="EMBL" id="AYSA01000384">
    <property type="protein sequence ID" value="ESZ92467.1"/>
    <property type="molecule type" value="Genomic_DNA"/>
</dbReference>
<feature type="compositionally biased region" description="Basic residues" evidence="1">
    <location>
        <begin position="31"/>
        <end position="46"/>
    </location>
</feature>
<evidence type="ECO:0000256" key="1">
    <source>
        <dbReference type="SAM" id="MobiDB-lite"/>
    </source>
</evidence>
<comment type="caution">
    <text evidence="3">The sequence shown here is derived from an EMBL/GenBank/DDBJ whole genome shotgun (WGS) entry which is preliminary data.</text>
</comment>
<feature type="chain" id="PRO_5004918330" evidence="2">
    <location>
        <begin position="17"/>
        <end position="69"/>
    </location>
</feature>
<keyword evidence="2" id="KW-0732">Signal</keyword>